<name>A0ABQ2F5V3_9MICO</name>
<dbReference type="RefSeq" id="WP_156875668.1">
    <property type="nucleotide sequence ID" value="NZ_BMLB01000002.1"/>
</dbReference>
<dbReference type="Proteomes" id="UP000662111">
    <property type="component" value="Unassembled WGS sequence"/>
</dbReference>
<comment type="caution">
    <text evidence="1">The sequence shown here is derived from an EMBL/GenBank/DDBJ whole genome shotgun (WGS) entry which is preliminary data.</text>
</comment>
<evidence type="ECO:0000313" key="1">
    <source>
        <dbReference type="EMBL" id="GGK64134.1"/>
    </source>
</evidence>
<reference evidence="2" key="1">
    <citation type="journal article" date="2019" name="Int. J. Syst. Evol. Microbiol.">
        <title>The Global Catalogue of Microorganisms (GCM) 10K type strain sequencing project: providing services to taxonomists for standard genome sequencing and annotation.</title>
        <authorList>
            <consortium name="The Broad Institute Genomics Platform"/>
            <consortium name="The Broad Institute Genome Sequencing Center for Infectious Disease"/>
            <person name="Wu L."/>
            <person name="Ma J."/>
        </authorList>
    </citation>
    <scope>NUCLEOTIDE SEQUENCE [LARGE SCALE GENOMIC DNA]</scope>
    <source>
        <strain evidence="2">CGMCC 1.5362</strain>
    </source>
</reference>
<dbReference type="EMBL" id="BMLB01000002">
    <property type="protein sequence ID" value="GGK64134.1"/>
    <property type="molecule type" value="Genomic_DNA"/>
</dbReference>
<keyword evidence="2" id="KW-1185">Reference proteome</keyword>
<accession>A0ABQ2F5V3</accession>
<sequence length="166" mass="18144">MSKKDTVRGFAVLQEDPGGRLAAWHVGYGPRIASNVNAIVLPKGSPNIDNLCRDQFVLSADGQAQGPSAKEVCESFIEGSHRLGEYKDIPHPRIPSPPQSNISSHVALAAANDLVASWNYWIKTVRRVTSAKDPHPLPVIPTEVCRIFRTDPEAIKVVGAWNFPKN</sequence>
<organism evidence="1 2">
    <name type="scientific">Ornithinimicrobium pekingense</name>
    <dbReference type="NCBI Taxonomy" id="384677"/>
    <lineage>
        <taxon>Bacteria</taxon>
        <taxon>Bacillati</taxon>
        <taxon>Actinomycetota</taxon>
        <taxon>Actinomycetes</taxon>
        <taxon>Micrococcales</taxon>
        <taxon>Ornithinimicrobiaceae</taxon>
        <taxon>Ornithinimicrobium</taxon>
    </lineage>
</organism>
<proteinExistence type="predicted"/>
<gene>
    <name evidence="1" type="ORF">GCM10011509_10690</name>
</gene>
<evidence type="ECO:0000313" key="2">
    <source>
        <dbReference type="Proteomes" id="UP000662111"/>
    </source>
</evidence>
<protein>
    <submittedName>
        <fullName evidence="1">Uncharacterized protein</fullName>
    </submittedName>
</protein>